<dbReference type="RefSeq" id="XP_020038648.1">
    <property type="nucleotide sequence ID" value="XM_020183059.1"/>
</dbReference>
<evidence type="ECO:0000256" key="2">
    <source>
        <dbReference type="ARBA" id="ARBA00004496"/>
    </source>
</evidence>
<dbReference type="GO" id="GO:1990817">
    <property type="term" value="F:poly(A) RNA polymerase activity"/>
    <property type="evidence" value="ECO:0007669"/>
    <property type="project" value="UniProtKB-EC"/>
</dbReference>
<name>A0A8B7W419_CASCN</name>
<dbReference type="EC" id="2.7.7.19" evidence="4"/>
<gene>
    <name evidence="12" type="primary">Fam46b</name>
</gene>
<dbReference type="PANTHER" id="PTHR12974">
    <property type="entry name" value="PRION-LIKE- Q/N-RICH -DOMAIN-BEARING PROTEIN PROTEIN 44"/>
    <property type="match status" value="1"/>
</dbReference>
<evidence type="ECO:0000313" key="12">
    <source>
        <dbReference type="RefSeq" id="XP_020038648.1"/>
    </source>
</evidence>
<evidence type="ECO:0000256" key="5">
    <source>
        <dbReference type="ARBA" id="ARBA00022490"/>
    </source>
</evidence>
<evidence type="ECO:0000256" key="6">
    <source>
        <dbReference type="ARBA" id="ARBA00022679"/>
    </source>
</evidence>
<evidence type="ECO:0000256" key="10">
    <source>
        <dbReference type="ARBA" id="ARBA00047933"/>
    </source>
</evidence>
<comment type="similarity">
    <text evidence="3">Belongs to the TENT family.</text>
</comment>
<keyword evidence="11" id="KW-1185">Reference proteome</keyword>
<evidence type="ECO:0000256" key="8">
    <source>
        <dbReference type="ARBA" id="ARBA00039209"/>
    </source>
</evidence>
<evidence type="ECO:0000256" key="4">
    <source>
        <dbReference type="ARBA" id="ARBA00012388"/>
    </source>
</evidence>
<proteinExistence type="inferred from homology"/>
<dbReference type="GO" id="GO:0005634">
    <property type="term" value="C:nucleus"/>
    <property type="evidence" value="ECO:0007669"/>
    <property type="project" value="UniProtKB-SubCell"/>
</dbReference>
<evidence type="ECO:0000313" key="11">
    <source>
        <dbReference type="Proteomes" id="UP001732720"/>
    </source>
</evidence>
<keyword evidence="7" id="KW-0539">Nucleus</keyword>
<organism evidence="12">
    <name type="scientific">Castor canadensis</name>
    <name type="common">American beaver</name>
    <dbReference type="NCBI Taxonomy" id="51338"/>
    <lineage>
        <taxon>Eukaryota</taxon>
        <taxon>Metazoa</taxon>
        <taxon>Chordata</taxon>
        <taxon>Craniata</taxon>
        <taxon>Vertebrata</taxon>
        <taxon>Euteleostomi</taxon>
        <taxon>Mammalia</taxon>
        <taxon>Eutheria</taxon>
        <taxon>Euarchontoglires</taxon>
        <taxon>Glires</taxon>
        <taxon>Rodentia</taxon>
        <taxon>Castorimorpha</taxon>
        <taxon>Castoridae</taxon>
        <taxon>Castor</taxon>
    </lineage>
</organism>
<dbReference type="GO" id="GO:0003723">
    <property type="term" value="F:RNA binding"/>
    <property type="evidence" value="ECO:0007669"/>
    <property type="project" value="TreeGrafter"/>
</dbReference>
<dbReference type="OrthoDB" id="10065073at2759"/>
<evidence type="ECO:0000256" key="7">
    <source>
        <dbReference type="ARBA" id="ARBA00023242"/>
    </source>
</evidence>
<evidence type="ECO:0000256" key="3">
    <source>
        <dbReference type="ARBA" id="ARBA00007631"/>
    </source>
</evidence>
<evidence type="ECO:0000256" key="9">
    <source>
        <dbReference type="ARBA" id="ARBA00042089"/>
    </source>
</evidence>
<dbReference type="SMART" id="SM01153">
    <property type="entry name" value="DUF1693"/>
    <property type="match status" value="1"/>
</dbReference>
<dbReference type="InterPro" id="IPR012937">
    <property type="entry name" value="TET5"/>
</dbReference>
<accession>A0A8B7W419</accession>
<comment type="subcellular location">
    <subcellularLocation>
        <location evidence="2">Cytoplasm</location>
    </subcellularLocation>
    <subcellularLocation>
        <location evidence="1">Nucleus</location>
    </subcellularLocation>
</comment>
<reference evidence="12" key="1">
    <citation type="submission" date="2025-08" db="UniProtKB">
        <authorList>
            <consortium name="RefSeq"/>
        </authorList>
    </citation>
    <scope>IDENTIFICATION</scope>
    <source>
        <tissue evidence="12">Leukocyte</tissue>
    </source>
</reference>
<dbReference type="CTD" id="115572"/>
<dbReference type="GeneID" id="109698701"/>
<dbReference type="KEGG" id="ccan:109698701"/>
<dbReference type="Proteomes" id="UP001732720">
    <property type="component" value="Chromosome 7"/>
</dbReference>
<comment type="catalytic activity">
    <reaction evidence="10">
        <text>RNA(n) + ATP = RNA(n)-3'-adenine ribonucleotide + diphosphate</text>
        <dbReference type="Rhea" id="RHEA:11332"/>
        <dbReference type="Rhea" id="RHEA-COMP:14527"/>
        <dbReference type="Rhea" id="RHEA-COMP:17347"/>
        <dbReference type="ChEBI" id="CHEBI:30616"/>
        <dbReference type="ChEBI" id="CHEBI:33019"/>
        <dbReference type="ChEBI" id="CHEBI:140395"/>
        <dbReference type="ChEBI" id="CHEBI:173115"/>
        <dbReference type="EC" id="2.7.7.19"/>
    </reaction>
    <physiologicalReaction direction="left-to-right" evidence="10">
        <dbReference type="Rhea" id="RHEA:11333"/>
    </physiologicalReaction>
</comment>
<evidence type="ECO:0000256" key="1">
    <source>
        <dbReference type="ARBA" id="ARBA00004123"/>
    </source>
</evidence>
<dbReference type="AlphaFoldDB" id="A0A8B7W419"/>
<keyword evidence="6" id="KW-0808">Transferase</keyword>
<dbReference type="PANTHER" id="PTHR12974:SF46">
    <property type="entry name" value="TERMINAL NUCLEOTIDYLTRANSFERASE 5B"/>
    <property type="match status" value="1"/>
</dbReference>
<sequence>MTRPGPGVQRMMPSESGAERLDGAAAQVGTAVASAVTTAAPAGGGADPEASSASPGRHLSRLGWPQVKRLDALLSEPIPIHGRGNFPTLSVQPRQIVQVVRSSLEDQGLRVHSVRLHGSAASHVLHPESGLGYKDLDLVFQVDLHSEASFQLTKAVVLACLLDFLPAGVSRAKITPLTLKEAYVQKLVKVCTDTDRWSLISLSNKSGKNVELKFVDSVRRQFEFSVDSFQIILDSLLLFGQCSSTPMSEAFHPTVTGESLYGDFADALEHLRHRVIATRSPEEIRGGGLLKYCHLLVRGFRPRPSTDVRALQRYMCSRFFIDFPDLLEQQRTLERYLEAHFGGADAARRYACLVTLHQVVNESTVCLMNHERRQTLDLIATLALQALAEQGPAATAALAWRPPGPDGVVPATVNYYVTPVQPLLAGAHSSYPTWLPCN</sequence>
<protein>
    <recommendedName>
        <fullName evidence="8">Terminal nucleotidyltransferase 5B</fullName>
        <ecNumber evidence="4">2.7.7.19</ecNumber>
    </recommendedName>
    <alternativeName>
        <fullName evidence="9">Non-canonical poly(A) polymerase FAM46B</fullName>
    </alternativeName>
</protein>
<dbReference type="GO" id="GO:0005737">
    <property type="term" value="C:cytoplasm"/>
    <property type="evidence" value="ECO:0007669"/>
    <property type="project" value="UniProtKB-SubCell"/>
</dbReference>
<keyword evidence="5" id="KW-0963">Cytoplasm</keyword>
<dbReference type="GO" id="GO:0048255">
    <property type="term" value="P:mRNA stabilization"/>
    <property type="evidence" value="ECO:0007669"/>
    <property type="project" value="TreeGrafter"/>
</dbReference>
<dbReference type="Pfam" id="PF07984">
    <property type="entry name" value="NTP_transf_7"/>
    <property type="match status" value="1"/>
</dbReference>